<reference evidence="3 4" key="1">
    <citation type="journal article" date="2025" name="Microbiol. Resour. Announc.">
        <title>Draft genome sequences for Neonectria magnoliae and Neonectria punicea, canker pathogens of Liriodendron tulipifera and Acer saccharum in West Virginia.</title>
        <authorList>
            <person name="Petronek H.M."/>
            <person name="Kasson M.T."/>
            <person name="Metheny A.M."/>
            <person name="Stauder C.M."/>
            <person name="Lovett B."/>
            <person name="Lynch S.C."/>
            <person name="Garnas J.R."/>
            <person name="Kasson L.R."/>
            <person name="Stajich J.E."/>
        </authorList>
    </citation>
    <scope>NUCLEOTIDE SEQUENCE [LARGE SCALE GENOMIC DNA]</scope>
    <source>
        <strain evidence="3 4">NRRL 64651</strain>
    </source>
</reference>
<feature type="domain" description="SET" evidence="2">
    <location>
        <begin position="13"/>
        <end position="173"/>
    </location>
</feature>
<dbReference type="PROSITE" id="PS50280">
    <property type="entry name" value="SET"/>
    <property type="match status" value="1"/>
</dbReference>
<sequence>MDHSQVDMSNTSSGLEQNWDAIAINSIKGRGVGCFAKKDFPPRHPIIVVKPAISCVHWRQRGGRKTIGDEWARLNPATRGLIRHYFKQLKSIPDTAELTPKHRKELEKFVEDYAFWDTTRTNAHIYHIASHINHACPSCANAEQWTNSEEPHQITVTLVRRVKQGEEIFINYNKGRMPFGCAVCGRRRPKATIDGDDSDESSRQRLETMLDATRRGWNKLRERGKSFGQRVFHGRSKKDKGCQVTDPATVLDPAPFFDPAPLPDPAPVPNPASVQDAPVPDPTPVPDPVSVTDPAPVLDPAPVPDSAPVLDPAPIPDSATVPDPVSVQDAPVPDPTPT</sequence>
<dbReference type="EMBL" id="JAZAVK010000070">
    <property type="protein sequence ID" value="KAK7426154.1"/>
    <property type="molecule type" value="Genomic_DNA"/>
</dbReference>
<evidence type="ECO:0000313" key="4">
    <source>
        <dbReference type="Proteomes" id="UP001498421"/>
    </source>
</evidence>
<evidence type="ECO:0000256" key="1">
    <source>
        <dbReference type="SAM" id="MobiDB-lite"/>
    </source>
</evidence>
<proteinExistence type="predicted"/>
<gene>
    <name evidence="3" type="ORF">QQZ08_007320</name>
</gene>
<dbReference type="InterPro" id="IPR046341">
    <property type="entry name" value="SET_dom_sf"/>
</dbReference>
<dbReference type="Gene3D" id="2.170.270.10">
    <property type="entry name" value="SET domain"/>
    <property type="match status" value="1"/>
</dbReference>
<dbReference type="SUPFAM" id="SSF82199">
    <property type="entry name" value="SET domain"/>
    <property type="match status" value="1"/>
</dbReference>
<dbReference type="InterPro" id="IPR001214">
    <property type="entry name" value="SET_dom"/>
</dbReference>
<protein>
    <recommendedName>
        <fullName evidence="2">SET domain-containing protein</fullName>
    </recommendedName>
</protein>
<dbReference type="SMART" id="SM00317">
    <property type="entry name" value="SET"/>
    <property type="match status" value="1"/>
</dbReference>
<name>A0ABR1HZB9_9HYPO</name>
<feature type="compositionally biased region" description="Pro residues" evidence="1">
    <location>
        <begin position="256"/>
        <end position="270"/>
    </location>
</feature>
<dbReference type="Pfam" id="PF00856">
    <property type="entry name" value="SET"/>
    <property type="match status" value="1"/>
</dbReference>
<evidence type="ECO:0000259" key="2">
    <source>
        <dbReference type="PROSITE" id="PS50280"/>
    </source>
</evidence>
<feature type="region of interest" description="Disordered" evidence="1">
    <location>
        <begin position="228"/>
        <end position="338"/>
    </location>
</feature>
<evidence type="ECO:0000313" key="3">
    <source>
        <dbReference type="EMBL" id="KAK7426154.1"/>
    </source>
</evidence>
<keyword evidence="4" id="KW-1185">Reference proteome</keyword>
<feature type="compositionally biased region" description="Pro residues" evidence="1">
    <location>
        <begin position="297"/>
        <end position="315"/>
    </location>
</feature>
<accession>A0ABR1HZB9</accession>
<organism evidence="3 4">
    <name type="scientific">Neonectria magnoliae</name>
    <dbReference type="NCBI Taxonomy" id="2732573"/>
    <lineage>
        <taxon>Eukaryota</taxon>
        <taxon>Fungi</taxon>
        <taxon>Dikarya</taxon>
        <taxon>Ascomycota</taxon>
        <taxon>Pezizomycotina</taxon>
        <taxon>Sordariomycetes</taxon>
        <taxon>Hypocreomycetidae</taxon>
        <taxon>Hypocreales</taxon>
        <taxon>Nectriaceae</taxon>
        <taxon>Neonectria</taxon>
    </lineage>
</organism>
<comment type="caution">
    <text evidence="3">The sequence shown here is derived from an EMBL/GenBank/DDBJ whole genome shotgun (WGS) entry which is preliminary data.</text>
</comment>
<dbReference type="Proteomes" id="UP001498421">
    <property type="component" value="Unassembled WGS sequence"/>
</dbReference>